<feature type="non-terminal residue" evidence="2">
    <location>
        <position position="1"/>
    </location>
</feature>
<protein>
    <submittedName>
        <fullName evidence="2">Putative transcription cofactor vestigial-like protein 4</fullName>
    </submittedName>
</protein>
<name>L7MBM2_RHIPC</name>
<dbReference type="GO" id="GO:0045892">
    <property type="term" value="P:negative regulation of DNA-templated transcription"/>
    <property type="evidence" value="ECO:0007669"/>
    <property type="project" value="TreeGrafter"/>
</dbReference>
<dbReference type="InterPro" id="IPR006627">
    <property type="entry name" value="TDU_repeat"/>
</dbReference>
<dbReference type="PANTHER" id="PTHR17604:SF7">
    <property type="entry name" value="TONDU-DOMAIN-CONTAINING GROWTH INHIBITOR, ISOFORM A"/>
    <property type="match status" value="1"/>
</dbReference>
<organism evidence="2">
    <name type="scientific">Rhipicephalus pulchellus</name>
    <name type="common">Yellow backed tick</name>
    <name type="synonym">Dermacentor pulchellus</name>
    <dbReference type="NCBI Taxonomy" id="72859"/>
    <lineage>
        <taxon>Eukaryota</taxon>
        <taxon>Metazoa</taxon>
        <taxon>Ecdysozoa</taxon>
        <taxon>Arthropoda</taxon>
        <taxon>Chelicerata</taxon>
        <taxon>Arachnida</taxon>
        <taxon>Acari</taxon>
        <taxon>Parasitiformes</taxon>
        <taxon>Ixodida</taxon>
        <taxon>Ixodoidea</taxon>
        <taxon>Ixodidae</taxon>
        <taxon>Rhipicephalinae</taxon>
        <taxon>Rhipicephalus</taxon>
        <taxon>Rhipicephalus</taxon>
    </lineage>
</organism>
<sequence>ANVVTRTYSPVLCFSPDCPRWIRLALLAFSAELQLGLHCSAVCAHHQPFMPVPKMCGPAAAEKRKLPLPYTASSSSAPPSEKQPRLCDNSTVDVEPLQPLDMRRSRPSVIRRCSAAVRPTHEEREPSRLLRSSTTMVTGMTGMRGPSDQPDPAVEAHFRRSLGPQYAALFAGPTEPAGSALTVDDHFARALGPDTWLRLQDGLTSS</sequence>
<dbReference type="GO" id="GO:0001223">
    <property type="term" value="F:transcription coactivator binding"/>
    <property type="evidence" value="ECO:0007669"/>
    <property type="project" value="TreeGrafter"/>
</dbReference>
<dbReference type="AlphaFoldDB" id="L7MBM2"/>
<dbReference type="SMART" id="SM00711">
    <property type="entry name" value="TDU"/>
    <property type="match status" value="2"/>
</dbReference>
<dbReference type="PANTHER" id="PTHR17604">
    <property type="entry name" value="TRANSCRIPTION COFACTOR VESTIGIAL-LIKE PROTEIN 4"/>
    <property type="match status" value="1"/>
</dbReference>
<feature type="region of interest" description="Disordered" evidence="1">
    <location>
        <begin position="69"/>
        <end position="89"/>
    </location>
</feature>
<dbReference type="EMBL" id="GACK01003393">
    <property type="protein sequence ID" value="JAA61641.1"/>
    <property type="molecule type" value="mRNA"/>
</dbReference>
<evidence type="ECO:0000256" key="1">
    <source>
        <dbReference type="SAM" id="MobiDB-lite"/>
    </source>
</evidence>
<accession>L7MBM2</accession>
<reference evidence="2" key="2">
    <citation type="journal article" date="2015" name="J. Proteomics">
        <title>Sexual differences in the sialomes of the zebra tick, Rhipicephalus pulchellus.</title>
        <authorList>
            <person name="Tan A.W."/>
            <person name="Francischetti I.M."/>
            <person name="Slovak M."/>
            <person name="Kini R.M."/>
            <person name="Ribeiro J.M."/>
        </authorList>
    </citation>
    <scope>NUCLEOTIDE SEQUENCE</scope>
    <source>
        <tissue evidence="2">Salivary gland</tissue>
    </source>
</reference>
<evidence type="ECO:0000313" key="2">
    <source>
        <dbReference type="EMBL" id="JAA61641.1"/>
    </source>
</evidence>
<proteinExistence type="evidence at transcript level"/>
<dbReference type="InterPro" id="IPR028184">
    <property type="entry name" value="VGLL4"/>
</dbReference>
<reference evidence="2" key="1">
    <citation type="submission" date="2012-11" db="EMBL/GenBank/DDBJ databases">
        <authorList>
            <person name="Lucero-Rivera Y.E."/>
            <person name="Tovar-Ramirez D."/>
        </authorList>
    </citation>
    <scope>NUCLEOTIDE SEQUENCE</scope>
    <source>
        <tissue evidence="2">Salivary gland</tissue>
    </source>
</reference>